<evidence type="ECO:0000313" key="2">
    <source>
        <dbReference type="Proteomes" id="UP001202052"/>
    </source>
</evidence>
<protein>
    <submittedName>
        <fullName evidence="1">Uncharacterized protein</fullName>
    </submittedName>
</protein>
<evidence type="ECO:0000313" key="1">
    <source>
        <dbReference type="EMBL" id="MCL3997065.1"/>
    </source>
</evidence>
<sequence>MLKKIEALGSGLLGLFVPKVEAAASSSACQSWSACWQCNKAYGGACSYNAPCSTCNNGASYSCFC</sequence>
<keyword evidence="2" id="KW-1185">Reference proteome</keyword>
<dbReference type="PROSITE" id="PS51257">
    <property type="entry name" value="PROKAR_LIPOPROTEIN"/>
    <property type="match status" value="1"/>
</dbReference>
<proteinExistence type="predicted"/>
<organism evidence="1 2">
    <name type="scientific">Streptomyces lavenduligriseus</name>
    <dbReference type="NCBI Taxonomy" id="67315"/>
    <lineage>
        <taxon>Bacteria</taxon>
        <taxon>Bacillati</taxon>
        <taxon>Actinomycetota</taxon>
        <taxon>Actinomycetes</taxon>
        <taxon>Kitasatosporales</taxon>
        <taxon>Streptomycetaceae</taxon>
        <taxon>Streptomyces</taxon>
    </lineage>
</organism>
<gene>
    <name evidence="1" type="ORF">M4438_26775</name>
</gene>
<dbReference type="Proteomes" id="UP001202052">
    <property type="component" value="Unassembled WGS sequence"/>
</dbReference>
<dbReference type="RefSeq" id="WP_030791525.1">
    <property type="nucleotide sequence ID" value="NZ_JAMCCK010000041.1"/>
</dbReference>
<dbReference type="EMBL" id="JAMCCK010000041">
    <property type="protein sequence ID" value="MCL3997065.1"/>
    <property type="molecule type" value="Genomic_DNA"/>
</dbReference>
<comment type="caution">
    <text evidence="1">The sequence shown here is derived from an EMBL/GenBank/DDBJ whole genome shotgun (WGS) entry which is preliminary data.</text>
</comment>
<reference evidence="1 2" key="1">
    <citation type="submission" date="2022-05" db="EMBL/GenBank/DDBJ databases">
        <title>Genome Resource of Streptomyces lavenduligriseus GA1-1, a Strain with Broad-Spectrum Antifungal Activity against Phytopathogenic Fungi.</title>
        <authorList>
            <person name="Qi D."/>
        </authorList>
    </citation>
    <scope>NUCLEOTIDE SEQUENCE [LARGE SCALE GENOMIC DNA]</scope>
    <source>
        <strain evidence="1 2">GA1-1</strain>
    </source>
</reference>
<name>A0ABT0P009_9ACTN</name>
<accession>A0ABT0P009</accession>